<reference evidence="1 2" key="1">
    <citation type="submission" date="2024-11" db="EMBL/GenBank/DDBJ databases">
        <authorList>
            <person name="Kaparullina E.N."/>
            <person name="Delegan Y.A."/>
            <person name="Doronina N.V."/>
        </authorList>
    </citation>
    <scope>NUCLEOTIDE SEQUENCE [LARGE SCALE GENOMIC DNA]</scope>
    <source>
        <strain evidence="1 2">7sh_L</strain>
    </source>
</reference>
<keyword evidence="2" id="KW-1185">Reference proteome</keyword>
<comment type="caution">
    <text evidence="1">The sequence shown here is derived from an EMBL/GenBank/DDBJ whole genome shotgun (WGS) entry which is preliminary data.</text>
</comment>
<dbReference type="EMBL" id="JBIWXY010000001">
    <property type="protein sequence ID" value="MFJ5445874.1"/>
    <property type="molecule type" value="Genomic_DNA"/>
</dbReference>
<sequence length="149" mass="16319">MANSAFGHKSTLYFLVSILMLTSGCSTIRTSHEEAMLMEASRLTKLSSAVEATVRYEPDVHTLSEAEILQQATAHDSTLLSSFQHRLLRVKVENRHALVLVCTKDGHRGLIEDAGCSAAADKHLWMSPSAPCEFTLQITEVCLSPPSPH</sequence>
<evidence type="ECO:0000313" key="1">
    <source>
        <dbReference type="EMBL" id="MFJ5445874.1"/>
    </source>
</evidence>
<organism evidence="1 2">
    <name type="scientific">Methylobacillus methanolivorans</name>
    <dbReference type="NCBI Taxonomy" id="1848927"/>
    <lineage>
        <taxon>Bacteria</taxon>
        <taxon>Pseudomonadati</taxon>
        <taxon>Pseudomonadota</taxon>
        <taxon>Betaproteobacteria</taxon>
        <taxon>Nitrosomonadales</taxon>
        <taxon>Methylophilaceae</taxon>
        <taxon>Methylobacillus</taxon>
    </lineage>
</organism>
<dbReference type="RefSeq" id="WP_400880800.1">
    <property type="nucleotide sequence ID" value="NZ_JBIWXY010000001.1"/>
</dbReference>
<evidence type="ECO:0000313" key="2">
    <source>
        <dbReference type="Proteomes" id="UP001617669"/>
    </source>
</evidence>
<gene>
    <name evidence="1" type="ORF">ACIKP9_06495</name>
</gene>
<protein>
    <submittedName>
        <fullName evidence="1">Uncharacterized protein</fullName>
    </submittedName>
</protein>
<proteinExistence type="predicted"/>
<dbReference type="Proteomes" id="UP001617669">
    <property type="component" value="Unassembled WGS sequence"/>
</dbReference>
<name>A0ABW8GKF0_9PROT</name>
<accession>A0ABW8GKF0</accession>